<feature type="domain" description="GHMP kinase N-terminal" evidence="10">
    <location>
        <begin position="78"/>
        <end position="155"/>
    </location>
</feature>
<dbReference type="PIRSF" id="PIRSF010376">
    <property type="entry name" value="IspE"/>
    <property type="match status" value="1"/>
</dbReference>
<evidence type="ECO:0000256" key="5">
    <source>
        <dbReference type="ARBA" id="ARBA00022741"/>
    </source>
</evidence>
<dbReference type="HAMAP" id="MF_00061">
    <property type="entry name" value="IspE"/>
    <property type="match status" value="1"/>
</dbReference>
<dbReference type="Pfam" id="PF00288">
    <property type="entry name" value="GHMP_kinases_N"/>
    <property type="match status" value="1"/>
</dbReference>
<evidence type="ECO:0000256" key="2">
    <source>
        <dbReference type="ARBA" id="ARBA00012052"/>
    </source>
</evidence>
<dbReference type="SUPFAM" id="SSF54211">
    <property type="entry name" value="Ribosomal protein S5 domain 2-like"/>
    <property type="match status" value="1"/>
</dbReference>
<dbReference type="Pfam" id="PF08544">
    <property type="entry name" value="GHMP_kinases_C"/>
    <property type="match status" value="1"/>
</dbReference>
<dbReference type="InterPro" id="IPR014721">
    <property type="entry name" value="Ribsml_uS5_D2-typ_fold_subgr"/>
</dbReference>
<evidence type="ECO:0000256" key="3">
    <source>
        <dbReference type="ARBA" id="ARBA00017473"/>
    </source>
</evidence>
<feature type="binding site" evidence="9">
    <location>
        <begin position="106"/>
        <end position="116"/>
    </location>
    <ligand>
        <name>ATP</name>
        <dbReference type="ChEBI" id="CHEBI:30616"/>
    </ligand>
</feature>
<dbReference type="GO" id="GO:0016114">
    <property type="term" value="P:terpenoid biosynthetic process"/>
    <property type="evidence" value="ECO:0007669"/>
    <property type="project" value="UniProtKB-UniRule"/>
</dbReference>
<comment type="catalytic activity">
    <reaction evidence="9">
        <text>4-CDP-2-C-methyl-D-erythritol + ATP = 4-CDP-2-C-methyl-D-erythritol 2-phosphate + ADP + H(+)</text>
        <dbReference type="Rhea" id="RHEA:18437"/>
        <dbReference type="ChEBI" id="CHEBI:15378"/>
        <dbReference type="ChEBI" id="CHEBI:30616"/>
        <dbReference type="ChEBI" id="CHEBI:57823"/>
        <dbReference type="ChEBI" id="CHEBI:57919"/>
        <dbReference type="ChEBI" id="CHEBI:456216"/>
        <dbReference type="EC" id="2.7.1.148"/>
    </reaction>
</comment>
<protein>
    <recommendedName>
        <fullName evidence="3 9">4-diphosphocytidyl-2-C-methyl-D-erythritol kinase</fullName>
        <shortName evidence="9">CMK</shortName>
        <ecNumber evidence="2 9">2.7.1.148</ecNumber>
    </recommendedName>
    <alternativeName>
        <fullName evidence="8 9">4-(cytidine-5'-diphospho)-2-C-methyl-D-erythritol kinase</fullName>
    </alternativeName>
</protein>
<dbReference type="InterPro" id="IPR020568">
    <property type="entry name" value="Ribosomal_Su5_D2-typ_SF"/>
</dbReference>
<evidence type="ECO:0000256" key="8">
    <source>
        <dbReference type="ARBA" id="ARBA00032554"/>
    </source>
</evidence>
<reference evidence="12" key="1">
    <citation type="journal article" date="2021" name="Microb. Physiol.">
        <title>Proteogenomic Insights into the Physiology of Marine, Sulfate-Reducing, Filamentous Desulfonema limicola and Desulfonema magnum.</title>
        <authorList>
            <person name="Schnaars V."/>
            <person name="Wohlbrand L."/>
            <person name="Scheve S."/>
            <person name="Hinrichs C."/>
            <person name="Reinhardt R."/>
            <person name="Rabus R."/>
        </authorList>
    </citation>
    <scope>NUCLEOTIDE SEQUENCE</scope>
    <source>
        <strain evidence="12">5ac10</strain>
    </source>
</reference>
<dbReference type="EC" id="2.7.1.148" evidence="2 9"/>
<evidence type="ECO:0000256" key="7">
    <source>
        <dbReference type="ARBA" id="ARBA00022840"/>
    </source>
</evidence>
<comment type="function">
    <text evidence="9">Catalyzes the phosphorylation of the position 2 hydroxy group of 4-diphosphocytidyl-2C-methyl-D-erythritol.</text>
</comment>
<dbReference type="Gene3D" id="3.30.70.890">
    <property type="entry name" value="GHMP kinase, C-terminal domain"/>
    <property type="match status" value="1"/>
</dbReference>
<evidence type="ECO:0000256" key="6">
    <source>
        <dbReference type="ARBA" id="ARBA00022777"/>
    </source>
</evidence>
<evidence type="ECO:0000256" key="9">
    <source>
        <dbReference type="HAMAP-Rule" id="MF_00061"/>
    </source>
</evidence>
<dbReference type="RefSeq" id="WP_207691352.1">
    <property type="nucleotide sequence ID" value="NZ_CP061799.1"/>
</dbReference>
<evidence type="ECO:0000256" key="1">
    <source>
        <dbReference type="ARBA" id="ARBA00009684"/>
    </source>
</evidence>
<evidence type="ECO:0000313" key="12">
    <source>
        <dbReference type="EMBL" id="QTA79617.1"/>
    </source>
</evidence>
<dbReference type="GO" id="GO:0050515">
    <property type="term" value="F:4-(cytidine 5'-diphospho)-2-C-methyl-D-erythritol kinase activity"/>
    <property type="evidence" value="ECO:0007669"/>
    <property type="project" value="UniProtKB-UniRule"/>
</dbReference>
<dbReference type="InterPro" id="IPR013750">
    <property type="entry name" value="GHMP_kinase_C_dom"/>
</dbReference>
<keyword evidence="5 9" id="KW-0547">Nucleotide-binding</keyword>
<evidence type="ECO:0000259" key="10">
    <source>
        <dbReference type="Pfam" id="PF00288"/>
    </source>
</evidence>
<dbReference type="KEGG" id="dli:dnl_18920"/>
<comment type="similarity">
    <text evidence="1 9">Belongs to the GHMP kinase family. IspE subfamily.</text>
</comment>
<dbReference type="InterPro" id="IPR006204">
    <property type="entry name" value="GHMP_kinase_N_dom"/>
</dbReference>
<proteinExistence type="inferred from homology"/>
<dbReference type="InterPro" id="IPR004424">
    <property type="entry name" value="IspE"/>
</dbReference>
<keyword evidence="13" id="KW-1185">Reference proteome</keyword>
<evidence type="ECO:0000256" key="4">
    <source>
        <dbReference type="ARBA" id="ARBA00022679"/>
    </source>
</evidence>
<dbReference type="EMBL" id="CP061799">
    <property type="protein sequence ID" value="QTA79617.1"/>
    <property type="molecule type" value="Genomic_DNA"/>
</dbReference>
<dbReference type="PANTHER" id="PTHR43527">
    <property type="entry name" value="4-DIPHOSPHOCYTIDYL-2-C-METHYL-D-ERYTHRITOL KINASE, CHLOROPLASTIC"/>
    <property type="match status" value="1"/>
</dbReference>
<accession>A0A975GFU1</accession>
<feature type="active site" evidence="9">
    <location>
        <position position="23"/>
    </location>
</feature>
<dbReference type="Gene3D" id="3.30.230.10">
    <property type="match status" value="1"/>
</dbReference>
<evidence type="ECO:0000313" key="13">
    <source>
        <dbReference type="Proteomes" id="UP000663720"/>
    </source>
</evidence>
<keyword evidence="7 9" id="KW-0067">ATP-binding</keyword>
<dbReference type="AlphaFoldDB" id="A0A975GFU1"/>
<dbReference type="PANTHER" id="PTHR43527:SF2">
    <property type="entry name" value="4-DIPHOSPHOCYTIDYL-2-C-METHYL-D-ERYTHRITOL KINASE, CHLOROPLASTIC"/>
    <property type="match status" value="1"/>
</dbReference>
<keyword evidence="6 9" id="KW-0418">Kinase</keyword>
<keyword evidence="4 9" id="KW-0808">Transferase</keyword>
<comment type="pathway">
    <text evidence="9">Isoprenoid biosynthesis; isopentenyl diphosphate biosynthesis via DXP pathway; isopentenyl diphosphate from 1-deoxy-D-xylulose 5-phosphate: step 3/6.</text>
</comment>
<gene>
    <name evidence="9 12" type="primary">ispE</name>
    <name evidence="12" type="ORF">dnl_18920</name>
</gene>
<dbReference type="SUPFAM" id="SSF55060">
    <property type="entry name" value="GHMP Kinase, C-terminal domain"/>
    <property type="match status" value="1"/>
</dbReference>
<dbReference type="InterPro" id="IPR036554">
    <property type="entry name" value="GHMP_kinase_C_sf"/>
</dbReference>
<organism evidence="12 13">
    <name type="scientific">Desulfonema limicola</name>
    <dbReference type="NCBI Taxonomy" id="45656"/>
    <lineage>
        <taxon>Bacteria</taxon>
        <taxon>Pseudomonadati</taxon>
        <taxon>Thermodesulfobacteriota</taxon>
        <taxon>Desulfobacteria</taxon>
        <taxon>Desulfobacterales</taxon>
        <taxon>Desulfococcaceae</taxon>
        <taxon>Desulfonema</taxon>
    </lineage>
</organism>
<feature type="domain" description="GHMP kinase C-terminal" evidence="11">
    <location>
        <begin position="214"/>
        <end position="281"/>
    </location>
</feature>
<dbReference type="NCBIfam" id="TIGR00154">
    <property type="entry name" value="ispE"/>
    <property type="match status" value="1"/>
</dbReference>
<evidence type="ECO:0000259" key="11">
    <source>
        <dbReference type="Pfam" id="PF08544"/>
    </source>
</evidence>
<sequence length="294" mass="32695">MKNIKPYLLKQDTRFMELLCPAKLNLFLHVTEKRLDGYHNLISLMCLISLYDKISITFDTCETKMVCNYPGVPEDHTNLAWKAAELFLRKADIRENFEIVIEKKIPAGAGLGGGSSNAGSVLMAFNSYYGNIFSSSKLMDMGLSLGADVPFFIFQKPAIATGIGEKLEACKGIEHFYVVLIAFDFIVSTANVYKNLKLGLTKCKNIIKSSSFKEQGFNLEQHLCNDLEMVTASDYPDINAAKKALLDHDARGVLMSGSGPSVFGLFPDLYQAEKAVKSLSKNERWTLYLADLII</sequence>
<keyword evidence="9" id="KW-0414">Isoprene biosynthesis</keyword>
<feature type="active site" evidence="9">
    <location>
        <position position="148"/>
    </location>
</feature>
<dbReference type="GO" id="GO:0005524">
    <property type="term" value="F:ATP binding"/>
    <property type="evidence" value="ECO:0007669"/>
    <property type="project" value="UniProtKB-UniRule"/>
</dbReference>
<dbReference type="GO" id="GO:0019288">
    <property type="term" value="P:isopentenyl diphosphate biosynthetic process, methylerythritol 4-phosphate pathway"/>
    <property type="evidence" value="ECO:0007669"/>
    <property type="project" value="UniProtKB-UniRule"/>
</dbReference>
<name>A0A975GFU1_9BACT</name>
<dbReference type="Proteomes" id="UP000663720">
    <property type="component" value="Chromosome"/>
</dbReference>